<dbReference type="CDD" id="cd19673">
    <property type="entry name" value="UBR-box_UBR3"/>
    <property type="match status" value="1"/>
</dbReference>
<accession>A0AAV5QQ11</accession>
<keyword evidence="4 10" id="KW-0479">Metal-binding</keyword>
<comment type="function">
    <text evidence="10">Ubiquitin ligase protein which is a component of the N-end rule pathway. Recognizes and binds to proteins bearing specific N-terminal residues that are destabilizing according to the N-end rule, leading to their ubiquitination and subsequent degradation.</text>
</comment>
<dbReference type="InterPro" id="IPR039164">
    <property type="entry name" value="UBR1-like"/>
</dbReference>
<evidence type="ECO:0000256" key="3">
    <source>
        <dbReference type="ARBA" id="ARBA00022679"/>
    </source>
</evidence>
<dbReference type="InterPro" id="IPR044046">
    <property type="entry name" value="E3_ligase_UBR-like_C"/>
</dbReference>
<evidence type="ECO:0000256" key="6">
    <source>
        <dbReference type="ARBA" id="ARBA00022786"/>
    </source>
</evidence>
<evidence type="ECO:0000313" key="13">
    <source>
        <dbReference type="Proteomes" id="UP001360560"/>
    </source>
</evidence>
<dbReference type="EMBL" id="BTFZ01000011">
    <property type="protein sequence ID" value="GMM36651.1"/>
    <property type="molecule type" value="Genomic_DNA"/>
</dbReference>
<dbReference type="Pfam" id="PF22960">
    <property type="entry name" value="WHD_UBR1"/>
    <property type="match status" value="1"/>
</dbReference>
<gene>
    <name evidence="12" type="ORF">DASC09_039760</name>
</gene>
<dbReference type="PROSITE" id="PS51157">
    <property type="entry name" value="ZF_UBR"/>
    <property type="match status" value="1"/>
</dbReference>
<evidence type="ECO:0000256" key="1">
    <source>
        <dbReference type="ARBA" id="ARBA00000900"/>
    </source>
</evidence>
<name>A0AAV5QQ11_9ASCO</name>
<dbReference type="GO" id="GO:0016874">
    <property type="term" value="F:ligase activity"/>
    <property type="evidence" value="ECO:0007669"/>
    <property type="project" value="UniProtKB-KW"/>
</dbReference>
<dbReference type="SMART" id="SM00396">
    <property type="entry name" value="ZnF_UBR1"/>
    <property type="match status" value="1"/>
</dbReference>
<feature type="domain" description="UBR-type" evidence="11">
    <location>
        <begin position="92"/>
        <end position="165"/>
    </location>
</feature>
<dbReference type="GO" id="GO:0005737">
    <property type="term" value="C:cytoplasm"/>
    <property type="evidence" value="ECO:0007669"/>
    <property type="project" value="TreeGrafter"/>
</dbReference>
<keyword evidence="3 10" id="KW-0808">Transferase</keyword>
<protein>
    <recommendedName>
        <fullName evidence="10">E3 ubiquitin-protein ligase</fullName>
        <ecNumber evidence="10">2.3.2.27</ecNumber>
    </recommendedName>
</protein>
<dbReference type="GO" id="GO:0071596">
    <property type="term" value="P:ubiquitin-dependent protein catabolic process via the N-end rule pathway"/>
    <property type="evidence" value="ECO:0007669"/>
    <property type="project" value="UniProtKB-UniRule"/>
</dbReference>
<dbReference type="InterPro" id="IPR036390">
    <property type="entry name" value="WH_DNA-bd_sf"/>
</dbReference>
<dbReference type="FunFam" id="2.10.110.30:FF:000002">
    <property type="entry name" value="Putative e3 ubiquitin-protein ligase ubr3"/>
    <property type="match status" value="1"/>
</dbReference>
<evidence type="ECO:0000256" key="2">
    <source>
        <dbReference type="ARBA" id="ARBA00004906"/>
    </source>
</evidence>
<dbReference type="InterPro" id="IPR003126">
    <property type="entry name" value="Znf_UBR"/>
</dbReference>
<reference evidence="12 13" key="1">
    <citation type="journal article" date="2023" name="Elife">
        <title>Identification of key yeast species and microbe-microbe interactions impacting larval growth of Drosophila in the wild.</title>
        <authorList>
            <person name="Mure A."/>
            <person name="Sugiura Y."/>
            <person name="Maeda R."/>
            <person name="Honda K."/>
            <person name="Sakurai N."/>
            <person name="Takahashi Y."/>
            <person name="Watada M."/>
            <person name="Katoh T."/>
            <person name="Gotoh A."/>
            <person name="Gotoh Y."/>
            <person name="Taniguchi I."/>
            <person name="Nakamura K."/>
            <person name="Hayashi T."/>
            <person name="Katayama T."/>
            <person name="Uemura T."/>
            <person name="Hattori Y."/>
        </authorList>
    </citation>
    <scope>NUCLEOTIDE SEQUENCE [LARGE SCALE GENOMIC DNA]</scope>
    <source>
        <strain evidence="12 13">SC-9</strain>
    </source>
</reference>
<dbReference type="RefSeq" id="XP_064853647.1">
    <property type="nucleotide sequence ID" value="XM_064997575.1"/>
</dbReference>
<evidence type="ECO:0000256" key="9">
    <source>
        <dbReference type="PROSITE-ProRule" id="PRU00508"/>
    </source>
</evidence>
<dbReference type="InterPro" id="IPR055194">
    <property type="entry name" value="UBR1-like_WH"/>
</dbReference>
<evidence type="ECO:0000256" key="4">
    <source>
        <dbReference type="ARBA" id="ARBA00022723"/>
    </source>
</evidence>
<evidence type="ECO:0000259" key="11">
    <source>
        <dbReference type="PROSITE" id="PS51157"/>
    </source>
</evidence>
<dbReference type="GO" id="GO:0000151">
    <property type="term" value="C:ubiquitin ligase complex"/>
    <property type="evidence" value="ECO:0007669"/>
    <property type="project" value="TreeGrafter"/>
</dbReference>
<organism evidence="12 13">
    <name type="scientific">Saccharomycopsis crataegensis</name>
    <dbReference type="NCBI Taxonomy" id="43959"/>
    <lineage>
        <taxon>Eukaryota</taxon>
        <taxon>Fungi</taxon>
        <taxon>Dikarya</taxon>
        <taxon>Ascomycota</taxon>
        <taxon>Saccharomycotina</taxon>
        <taxon>Saccharomycetes</taxon>
        <taxon>Saccharomycopsidaceae</taxon>
        <taxon>Saccharomycopsis</taxon>
    </lineage>
</organism>
<dbReference type="GO" id="GO:0061630">
    <property type="term" value="F:ubiquitin protein ligase activity"/>
    <property type="evidence" value="ECO:0007669"/>
    <property type="project" value="UniProtKB-UniRule"/>
</dbReference>
<keyword evidence="12" id="KW-0436">Ligase</keyword>
<feature type="zinc finger region" description="UBR-type" evidence="9">
    <location>
        <begin position="92"/>
        <end position="165"/>
    </location>
</feature>
<evidence type="ECO:0000256" key="8">
    <source>
        <dbReference type="ARBA" id="ARBA00046341"/>
    </source>
</evidence>
<evidence type="ECO:0000256" key="7">
    <source>
        <dbReference type="ARBA" id="ARBA00022833"/>
    </source>
</evidence>
<dbReference type="EC" id="2.3.2.27" evidence="10"/>
<keyword evidence="13" id="KW-1185">Reference proteome</keyword>
<dbReference type="GeneID" id="90074626"/>
<dbReference type="Gene3D" id="2.10.110.30">
    <property type="match status" value="1"/>
</dbReference>
<dbReference type="CDD" id="cd16482">
    <property type="entry name" value="RING-H2_UBR1-like"/>
    <property type="match status" value="1"/>
</dbReference>
<dbReference type="InterPro" id="IPR042065">
    <property type="entry name" value="E3_ELL-like"/>
</dbReference>
<comment type="pathway">
    <text evidence="2 10">Protein modification; protein ubiquitination.</text>
</comment>
<evidence type="ECO:0000256" key="10">
    <source>
        <dbReference type="RuleBase" id="RU366018"/>
    </source>
</evidence>
<comment type="similarity">
    <text evidence="8 10">Belongs to the E3 ubiquitin-protein ligase UBR1-like family.</text>
</comment>
<keyword evidence="6 10" id="KW-0833">Ubl conjugation pathway</keyword>
<evidence type="ECO:0000313" key="12">
    <source>
        <dbReference type="EMBL" id="GMM36651.1"/>
    </source>
</evidence>
<dbReference type="Proteomes" id="UP001360560">
    <property type="component" value="Unassembled WGS sequence"/>
</dbReference>
<dbReference type="Gene3D" id="1.10.10.2670">
    <property type="entry name" value="E3 ubiquitin-protein ligase"/>
    <property type="match status" value="1"/>
</dbReference>
<dbReference type="SUPFAM" id="SSF46785">
    <property type="entry name" value="Winged helix' DNA-binding domain"/>
    <property type="match status" value="1"/>
</dbReference>
<sequence>MMSSDNIAQFRQFLLELPRKYNYKYSKTATLHLRRALYFAFTDSGRFLPQFFGNYPQESIPRSWSQIQALSSVKEDWILHKLHKQHPAHPNVPCAKLFRKNESVYRCLTCGLDDSCGLCEDCFVEDQHIGHEVYISICTRDIGGVCDCGDAEAWVINNDCKHRKTPEVSEDDISQELKDSMFQTLACVVDYLVDILSVSAPQLLTTCSTSTIIDQSNSASLSSEKYGAVDVNSEKYFLVLYNDQSKHYTDAVDRIRIATMKVPEFAEMVAKQCHTTGRAIVLGSDNLEFLIQRKAILDATGLCSCIKSYREFFREEMCGEIINWMRDINMGPVAGNYRVCQKLLCKALCSKWDSGVEPVSDDLLGQFIPGRLQDNKIPIYPTIVGKLAHQTDIYWKSCTDDQTLEVERVWDAPKDICEECDYDPSRSSVNTDPIHGSRLQYLLIFDHRLWKSARVLLHEIYVSLVVSNHVYRSLVTCQYADVYPLIAEIFLVLDREFDWSFMSNLSVQLFTSPSHATMLSKHGEVKKLIAVTYGFLTTGHITFSNPNSSDLVHRKKPSVQLSSLKVRRWNQLFFDVGYILQRSETCDVFFQKDFVMQVCDLITLFNGLPITKRESVEHVEYETNDYPLYFNGVSIIAHFARSVVKCALKLENREKYVKASIFWILEKFILLLDESYLNDDTYNKDNETSDGSASKMLDRVDMCFRNTMGDVEVMGIKRQVLKFRVDRDVVCFLHPLSTYLSYSVEFCDMSDPEELRQIIQEAPKVEIRTSDHNSFTHTKEYHDQCEINRKIVWNIIIDYSLRTIVLLSQIKVGFWVRNGYSARSQYHNYRNLGLREYGFIRDIYLVQCFCVTEADHDTVSATIIERWGLIPWTNELYEDVEIYSTPQTLQFIVEEMLNFFIILFETNDHLLNLTDIEINEQRLIKDIVHYLCFEPLMYTELCSELPDHITNDRRFEYMLNKVADYVLPPGSTTNGRYKLKEEYMNEINPYYVHYTSNKRDDAEKLVRERQLENWKKKFQGEKFNDKLSYQDTYFEPKKIETVQFYQNLNSFTKSVFFLKFLKSTLNFILQNGKRSIQSSEVLINLVLHLIHVCIVNDNDDGFSKMCFTDLDDKLASGVPTEEPQSISGLLYSILSLKNNVKNKTGDSGNVQKTEFEIHQSKIKAIFKDMKVSDGDKEEYLRKSFEGFDPSVILSTIDKELEKEDTQRSDEDSVVLSEFERKKKMAAQRKAKILAAFKRQQSKFIEKNQNIIEDIKDHGHGNHDVDMKDGDEISEDTTFENSDDEGRPGWKFPEESCILCQMPAEGKEDIFGILTYVTDSSEFRNIPFDSKYWVYKAFSADVNLDEEISDPDYKHPRYHHPRYHQLQSAPATKVSLSKCEQYLKKVEKESVIGPGFPGNDSCSVMSHPITTSCGHGMHLSCFKNHLAATQKRVTHFTRTLPEDLTNGEFICPLCKAINNTLVPVLSYSNNISLSKFVERPSNDAWYKPFDNFSKNNIEKVLRSDYQQLVYDELKESSLETIQSRYKSLFFNESGESERFKNFHKRFRKLHEALCYITLSYFKENISTLLAHTIKSVEISLRGVSYDEGYKRLVIYQLSHRDITTLRIWSEYKKYFVMFNVKEEMTTANNEHALSSNASAILSSFNRENDLKSVIDDPMTIIEHYIGLLKLLASKEIFNIGNVDLFELLVSIIPLKCFNFSFNSVLTMCYLVEIFKNAFVLVTKLFTNKSMMLHEADISILDLPPLESITDTQANDATEIFKRLAHCVHNTDALNMNEFTDDTRFGKVFYTMMMKSIAPFLRRCAIWAFVNCSNDIDIVIDDSMNEPDKLCLFLNIDNFGTMLHKVVSKSTYEAEKFKGFIERMKLYSFLNVLTKPSLQIDYPARVELVNLPARMDFFYTEHVYPRITYDLTYDPAVCLFCGKVMELQESVVGFFKVGECNLHYETECINDCGLFLLPKHGSILLLHNGNGSFYDAPYYDQHGELSKDTRQGHPLHLNITKYREFIRNFWLQHNVANYVTRKLESCIDVGGWETL</sequence>
<dbReference type="GO" id="GO:0008270">
    <property type="term" value="F:zinc ion binding"/>
    <property type="evidence" value="ECO:0007669"/>
    <property type="project" value="UniProtKB-UniRule"/>
</dbReference>
<keyword evidence="7 10" id="KW-0862">Zinc</keyword>
<dbReference type="PANTHER" id="PTHR21497">
    <property type="entry name" value="UBIQUITIN LIGASE E3 ALPHA-RELATED"/>
    <property type="match status" value="1"/>
</dbReference>
<evidence type="ECO:0000256" key="5">
    <source>
        <dbReference type="ARBA" id="ARBA00022771"/>
    </source>
</evidence>
<dbReference type="Pfam" id="PF18995">
    <property type="entry name" value="PRT6_C"/>
    <property type="match status" value="1"/>
</dbReference>
<dbReference type="Pfam" id="PF02207">
    <property type="entry name" value="zf-UBR"/>
    <property type="match status" value="1"/>
</dbReference>
<dbReference type="PANTHER" id="PTHR21497:SF24">
    <property type="entry name" value="E3 UBIQUITIN-PROTEIN LIGASE UBR1"/>
    <property type="match status" value="1"/>
</dbReference>
<comment type="catalytic activity">
    <reaction evidence="1 10">
        <text>S-ubiquitinyl-[E2 ubiquitin-conjugating enzyme]-L-cysteine + [acceptor protein]-L-lysine = [E2 ubiquitin-conjugating enzyme]-L-cysteine + N(6)-ubiquitinyl-[acceptor protein]-L-lysine.</text>
        <dbReference type="EC" id="2.3.2.27"/>
    </reaction>
</comment>
<proteinExistence type="inferred from homology"/>
<comment type="caution">
    <text evidence="12">The sequence shown here is derived from an EMBL/GenBank/DDBJ whole genome shotgun (WGS) entry which is preliminary data.</text>
</comment>
<keyword evidence="5 10" id="KW-0863">Zinc-finger</keyword>
<dbReference type="GO" id="GO:0016567">
    <property type="term" value="P:protein ubiquitination"/>
    <property type="evidence" value="ECO:0007669"/>
    <property type="project" value="UniProtKB-UniRule"/>
</dbReference>